<dbReference type="InterPro" id="IPR036259">
    <property type="entry name" value="MFS_trans_sf"/>
</dbReference>
<dbReference type="GO" id="GO:0022857">
    <property type="term" value="F:transmembrane transporter activity"/>
    <property type="evidence" value="ECO:0007669"/>
    <property type="project" value="InterPro"/>
</dbReference>
<dbReference type="PROSITE" id="PS50850">
    <property type="entry name" value="MFS"/>
    <property type="match status" value="1"/>
</dbReference>
<dbReference type="PANTHER" id="PTHR11360">
    <property type="entry name" value="MONOCARBOXYLATE TRANSPORTER"/>
    <property type="match status" value="1"/>
</dbReference>
<evidence type="ECO:0000256" key="3">
    <source>
        <dbReference type="ARBA" id="ARBA00022448"/>
    </source>
</evidence>
<feature type="compositionally biased region" description="Polar residues" evidence="7">
    <location>
        <begin position="1"/>
        <end position="14"/>
    </location>
</feature>
<feature type="domain" description="Major facilitator superfamily (MFS) profile" evidence="9">
    <location>
        <begin position="60"/>
        <end position="447"/>
    </location>
</feature>
<feature type="transmembrane region" description="Helical" evidence="8">
    <location>
        <begin position="302"/>
        <end position="320"/>
    </location>
</feature>
<dbReference type="InterPro" id="IPR020846">
    <property type="entry name" value="MFS_dom"/>
</dbReference>
<feature type="transmembrane region" description="Helical" evidence="8">
    <location>
        <begin position="332"/>
        <end position="348"/>
    </location>
</feature>
<feature type="region of interest" description="Disordered" evidence="7">
    <location>
        <begin position="1"/>
        <end position="49"/>
    </location>
</feature>
<keyword evidence="5 8" id="KW-1133">Transmembrane helix</keyword>
<sequence length="456" mass="49302">MSTTATTPVPSENGSLRREKVLDVEQPAVEEKPTAPAREPAPEPISPFHPSQFPDGGKDAWLCLLGAAFCLFCSFGWLNCVGVFQSYYSQNQLRDYSASQIAWISSLEIFVMFLPGPIVGFFYDNYGSKPLLLVGGFFHVFGLMMTSLCTEYYQFILAQGICSPLGLNCIFNAGINTIPTWFLKKRGLAFGMMAAGSGLGGVIFPIMASHLIPRIGYGWTMRTFGFVILGLLLIALATVKSRLPPKPRKWQLVVFMEPFQDGRFVFTIIPAFVFFFGLFIPINYLEVQALEGGMSQRLGGYLLSILNAASIFGRIIPGALADKFGPYNFQSVMAYISGIIVLAIGLTASTNAAFIVYAVLYGFASGAYVSLLPAQITSISKVEQIGVRTGVMFSLTSFAGLASNPVAGALLGHGGNGSGSDYDKLSIFAGCLLMGGAVLFTLARMYVTHWKLFAIA</sequence>
<feature type="compositionally biased region" description="Basic and acidic residues" evidence="7">
    <location>
        <begin position="15"/>
        <end position="33"/>
    </location>
</feature>
<evidence type="ECO:0000256" key="5">
    <source>
        <dbReference type="ARBA" id="ARBA00022989"/>
    </source>
</evidence>
<evidence type="ECO:0000256" key="7">
    <source>
        <dbReference type="SAM" id="MobiDB-lite"/>
    </source>
</evidence>
<dbReference type="PANTHER" id="PTHR11360:SF224">
    <property type="entry name" value="MAJOR FACILITATOR SUPERFAMILY (MFS) PROFILE DOMAIN-CONTAINING PROTEIN-RELATED"/>
    <property type="match status" value="1"/>
</dbReference>
<evidence type="ECO:0000256" key="6">
    <source>
        <dbReference type="ARBA" id="ARBA00023136"/>
    </source>
</evidence>
<reference evidence="10 11" key="1">
    <citation type="journal article" date="2018" name="Sci. Rep.">
        <title>Comparative genomics provides insights into the lifestyle and reveals functional heterogeneity of dark septate endophytic fungi.</title>
        <authorList>
            <person name="Knapp D.G."/>
            <person name="Nemeth J.B."/>
            <person name="Barry K."/>
            <person name="Hainaut M."/>
            <person name="Henrissat B."/>
            <person name="Johnson J."/>
            <person name="Kuo A."/>
            <person name="Lim J.H.P."/>
            <person name="Lipzen A."/>
            <person name="Nolan M."/>
            <person name="Ohm R.A."/>
            <person name="Tamas L."/>
            <person name="Grigoriev I.V."/>
            <person name="Spatafora J.W."/>
            <person name="Nagy L.G."/>
            <person name="Kovacs G.M."/>
        </authorList>
    </citation>
    <scope>NUCLEOTIDE SEQUENCE [LARGE SCALE GENOMIC DNA]</scope>
    <source>
        <strain evidence="10 11">DSE2036</strain>
    </source>
</reference>
<keyword evidence="4 8" id="KW-0812">Transmembrane</keyword>
<feature type="transmembrane region" description="Helical" evidence="8">
    <location>
        <begin position="385"/>
        <end position="407"/>
    </location>
</feature>
<evidence type="ECO:0000256" key="2">
    <source>
        <dbReference type="ARBA" id="ARBA00006727"/>
    </source>
</evidence>
<dbReference type="InterPro" id="IPR011701">
    <property type="entry name" value="MFS"/>
</dbReference>
<accession>A0A2V1DIY1</accession>
<evidence type="ECO:0000256" key="4">
    <source>
        <dbReference type="ARBA" id="ARBA00022692"/>
    </source>
</evidence>
<feature type="transmembrane region" description="Helical" evidence="8">
    <location>
        <begin position="427"/>
        <end position="447"/>
    </location>
</feature>
<dbReference type="Gene3D" id="1.20.1250.20">
    <property type="entry name" value="MFS general substrate transporter like domains"/>
    <property type="match status" value="2"/>
</dbReference>
<name>A0A2V1DIY1_9PLEO</name>
<feature type="transmembrane region" description="Helical" evidence="8">
    <location>
        <begin position="264"/>
        <end position="282"/>
    </location>
</feature>
<evidence type="ECO:0000256" key="8">
    <source>
        <dbReference type="SAM" id="Phobius"/>
    </source>
</evidence>
<proteinExistence type="inferred from homology"/>
<feature type="transmembrane region" description="Helical" evidence="8">
    <location>
        <begin position="100"/>
        <end position="123"/>
    </location>
</feature>
<evidence type="ECO:0000313" key="11">
    <source>
        <dbReference type="Proteomes" id="UP000244855"/>
    </source>
</evidence>
<dbReference type="Pfam" id="PF07690">
    <property type="entry name" value="MFS_1"/>
    <property type="match status" value="1"/>
</dbReference>
<feature type="transmembrane region" description="Helical" evidence="8">
    <location>
        <begin position="187"/>
        <end position="212"/>
    </location>
</feature>
<protein>
    <submittedName>
        <fullName evidence="10">MFS general substrate transporter</fullName>
    </submittedName>
</protein>
<dbReference type="GO" id="GO:0016020">
    <property type="term" value="C:membrane"/>
    <property type="evidence" value="ECO:0007669"/>
    <property type="project" value="UniProtKB-SubCell"/>
</dbReference>
<feature type="transmembrane region" description="Helical" evidence="8">
    <location>
        <begin position="224"/>
        <end position="243"/>
    </location>
</feature>
<comment type="subcellular location">
    <subcellularLocation>
        <location evidence="1">Membrane</location>
        <topology evidence="1">Multi-pass membrane protein</topology>
    </subcellularLocation>
</comment>
<organism evidence="10 11">
    <name type="scientific">Periconia macrospinosa</name>
    <dbReference type="NCBI Taxonomy" id="97972"/>
    <lineage>
        <taxon>Eukaryota</taxon>
        <taxon>Fungi</taxon>
        <taxon>Dikarya</taxon>
        <taxon>Ascomycota</taxon>
        <taxon>Pezizomycotina</taxon>
        <taxon>Dothideomycetes</taxon>
        <taxon>Pleosporomycetidae</taxon>
        <taxon>Pleosporales</taxon>
        <taxon>Massarineae</taxon>
        <taxon>Periconiaceae</taxon>
        <taxon>Periconia</taxon>
    </lineage>
</organism>
<dbReference type="OrthoDB" id="5667at2759"/>
<evidence type="ECO:0000313" key="10">
    <source>
        <dbReference type="EMBL" id="PVH97821.1"/>
    </source>
</evidence>
<feature type="transmembrane region" description="Helical" evidence="8">
    <location>
        <begin position="152"/>
        <end position="175"/>
    </location>
</feature>
<gene>
    <name evidence="10" type="ORF">DM02DRAFT_616209</name>
</gene>
<keyword evidence="6 8" id="KW-0472">Membrane</keyword>
<dbReference type="CDD" id="cd17352">
    <property type="entry name" value="MFS_MCT_SLC16"/>
    <property type="match status" value="1"/>
</dbReference>
<keyword evidence="3" id="KW-0813">Transport</keyword>
<keyword evidence="11" id="KW-1185">Reference proteome</keyword>
<feature type="transmembrane region" description="Helical" evidence="8">
    <location>
        <begin position="130"/>
        <end position="146"/>
    </location>
</feature>
<evidence type="ECO:0000259" key="9">
    <source>
        <dbReference type="PROSITE" id="PS50850"/>
    </source>
</evidence>
<dbReference type="Proteomes" id="UP000244855">
    <property type="component" value="Unassembled WGS sequence"/>
</dbReference>
<evidence type="ECO:0000256" key="1">
    <source>
        <dbReference type="ARBA" id="ARBA00004141"/>
    </source>
</evidence>
<feature type="transmembrane region" description="Helical" evidence="8">
    <location>
        <begin position="61"/>
        <end position="88"/>
    </location>
</feature>
<feature type="transmembrane region" description="Helical" evidence="8">
    <location>
        <begin position="354"/>
        <end position="373"/>
    </location>
</feature>
<comment type="similarity">
    <text evidence="2">Belongs to the major facilitator superfamily. Monocarboxylate porter (TC 2.A.1.13) family.</text>
</comment>
<dbReference type="AlphaFoldDB" id="A0A2V1DIY1"/>
<dbReference type="InterPro" id="IPR050327">
    <property type="entry name" value="Proton-linked_MCT"/>
</dbReference>
<dbReference type="EMBL" id="KZ805427">
    <property type="protein sequence ID" value="PVH97821.1"/>
    <property type="molecule type" value="Genomic_DNA"/>
</dbReference>
<dbReference type="SUPFAM" id="SSF103473">
    <property type="entry name" value="MFS general substrate transporter"/>
    <property type="match status" value="1"/>
</dbReference>